<dbReference type="Pfam" id="PF09320">
    <property type="entry name" value="DUF1977"/>
    <property type="match status" value="1"/>
</dbReference>
<dbReference type="PRINTS" id="PR00625">
    <property type="entry name" value="JDOMAIN"/>
</dbReference>
<reference evidence="7" key="2">
    <citation type="submission" date="2019-07" db="EMBL/GenBank/DDBJ databases">
        <authorList>
            <person name="Yang Y."/>
            <person name="Bocs S."/>
            <person name="Baudouin L."/>
        </authorList>
    </citation>
    <scope>NUCLEOTIDE SEQUENCE</scope>
    <source>
        <tissue evidence="7">Spear leaf of Hainan Tall coconut</tissue>
    </source>
</reference>
<reference evidence="7" key="1">
    <citation type="journal article" date="2017" name="Gigascience">
        <title>The genome draft of coconut (Cocos nucifera).</title>
        <authorList>
            <person name="Xiao Y."/>
            <person name="Xu P."/>
            <person name="Fan H."/>
            <person name="Baudouin L."/>
            <person name="Xia W."/>
            <person name="Bocs S."/>
            <person name="Xu J."/>
            <person name="Li Q."/>
            <person name="Guo A."/>
            <person name="Zhou L."/>
            <person name="Li J."/>
            <person name="Wu Y."/>
            <person name="Ma Z."/>
            <person name="Armero A."/>
            <person name="Issali A.E."/>
            <person name="Liu N."/>
            <person name="Peng M."/>
            <person name="Yang Y."/>
        </authorList>
    </citation>
    <scope>NUCLEOTIDE SEQUENCE</scope>
    <source>
        <tissue evidence="7">Spear leaf of Hainan Tall coconut</tissue>
    </source>
</reference>
<dbReference type="InterPro" id="IPR036869">
    <property type="entry name" value="J_dom_sf"/>
</dbReference>
<keyword evidence="2 5" id="KW-0812">Transmembrane</keyword>
<dbReference type="PROSITE" id="PS50076">
    <property type="entry name" value="DNAJ_2"/>
    <property type="match status" value="1"/>
</dbReference>
<feature type="domain" description="J" evidence="6">
    <location>
        <begin position="105"/>
        <end position="169"/>
    </location>
</feature>
<dbReference type="InterPro" id="IPR051100">
    <property type="entry name" value="DnaJ_subfamily_B/C"/>
</dbReference>
<dbReference type="Proteomes" id="UP000797356">
    <property type="component" value="Chromosome 16"/>
</dbReference>
<accession>A0A8K0IY18</accession>
<dbReference type="FunFam" id="1.10.287.110:FF:000078">
    <property type="entry name" value="Chaperone protein dnaJ 49"/>
    <property type="match status" value="1"/>
</dbReference>
<dbReference type="InterPro" id="IPR015399">
    <property type="entry name" value="DUF1977_DnaJ-like"/>
</dbReference>
<evidence type="ECO:0000256" key="1">
    <source>
        <dbReference type="ARBA" id="ARBA00004167"/>
    </source>
</evidence>
<dbReference type="PANTHER" id="PTHR43908:SF5">
    <property type="entry name" value="CHAPERONE PROTEIN DNAJ 49"/>
    <property type="match status" value="1"/>
</dbReference>
<dbReference type="PANTHER" id="PTHR43908">
    <property type="entry name" value="AT29763P-RELATED"/>
    <property type="match status" value="1"/>
</dbReference>
<comment type="caution">
    <text evidence="7">The sequence shown here is derived from an EMBL/GenBank/DDBJ whole genome shotgun (WGS) entry which is preliminary data.</text>
</comment>
<dbReference type="Pfam" id="PF00226">
    <property type="entry name" value="DnaJ"/>
    <property type="match status" value="1"/>
</dbReference>
<evidence type="ECO:0000259" key="6">
    <source>
        <dbReference type="PROSITE" id="PS50076"/>
    </source>
</evidence>
<dbReference type="CDD" id="cd06257">
    <property type="entry name" value="DnaJ"/>
    <property type="match status" value="1"/>
</dbReference>
<dbReference type="OrthoDB" id="10250354at2759"/>
<dbReference type="SUPFAM" id="SSF46565">
    <property type="entry name" value="Chaperone J-domain"/>
    <property type="match status" value="1"/>
</dbReference>
<comment type="subcellular location">
    <subcellularLocation>
        <location evidence="1">Membrane</location>
        <topology evidence="1">Single-pass membrane protein</topology>
    </subcellularLocation>
</comment>
<sequence length="358" mass="41676">MDGNKDEAVRCVKLAESALASGDKQRALKFIRIARRLDHNLVLDDLLAACEKLDSSNPTAREGKIALDQVRDDRNSSKASEVSNGDRNYTEEHVRVIREIRRNKDYYAILGVEKSCSVEEIRKAYRKLSLKVHPDKNKAPGAEEAFKSVCKAFKCLSVEESRRHYDQTGIVEDSDFNQQYGNMRRRRRRRAGRNDFFDENFDPDEFFRSFFGSQGDVFRAQRVYRTRDMGRMGGQQRERNGQGGGTNFIFLLQFLPILLFFLLAYFPFPDPQFSLQKSYSYQIPKVTKKHGVEYFVKLEDFDQKFPEGSPVREDLEHNVLREYKSVLGRLCHVELHRRTWVRTYPTPNCDKLRSLGVS</sequence>
<feature type="transmembrane region" description="Helical" evidence="5">
    <location>
        <begin position="248"/>
        <end position="268"/>
    </location>
</feature>
<evidence type="ECO:0000256" key="4">
    <source>
        <dbReference type="ARBA" id="ARBA00023136"/>
    </source>
</evidence>
<organism evidence="7 8">
    <name type="scientific">Cocos nucifera</name>
    <name type="common">Coconut palm</name>
    <dbReference type="NCBI Taxonomy" id="13894"/>
    <lineage>
        <taxon>Eukaryota</taxon>
        <taxon>Viridiplantae</taxon>
        <taxon>Streptophyta</taxon>
        <taxon>Embryophyta</taxon>
        <taxon>Tracheophyta</taxon>
        <taxon>Spermatophyta</taxon>
        <taxon>Magnoliopsida</taxon>
        <taxon>Liliopsida</taxon>
        <taxon>Arecaceae</taxon>
        <taxon>Arecoideae</taxon>
        <taxon>Cocoseae</taxon>
        <taxon>Attaleinae</taxon>
        <taxon>Cocos</taxon>
    </lineage>
</organism>
<evidence type="ECO:0000256" key="2">
    <source>
        <dbReference type="ARBA" id="ARBA00022692"/>
    </source>
</evidence>
<gene>
    <name evidence="7" type="ORF">COCNU_16G003540</name>
</gene>
<name>A0A8K0IY18_COCNU</name>
<keyword evidence="3 5" id="KW-1133">Transmembrane helix</keyword>
<keyword evidence="8" id="KW-1185">Reference proteome</keyword>
<dbReference type="AlphaFoldDB" id="A0A8K0IY18"/>
<dbReference type="Gene3D" id="1.10.287.110">
    <property type="entry name" value="DnaJ domain"/>
    <property type="match status" value="1"/>
</dbReference>
<dbReference type="SMART" id="SM00271">
    <property type="entry name" value="DnaJ"/>
    <property type="match status" value="1"/>
</dbReference>
<dbReference type="EMBL" id="CM017887">
    <property type="protein sequence ID" value="KAG1371260.1"/>
    <property type="molecule type" value="Genomic_DNA"/>
</dbReference>
<protein>
    <submittedName>
        <fullName evidence="7">Chaperone protein dnaJ 49</fullName>
    </submittedName>
</protein>
<keyword evidence="4 5" id="KW-0472">Membrane</keyword>
<evidence type="ECO:0000256" key="3">
    <source>
        <dbReference type="ARBA" id="ARBA00022989"/>
    </source>
</evidence>
<evidence type="ECO:0000313" key="7">
    <source>
        <dbReference type="EMBL" id="KAG1371260.1"/>
    </source>
</evidence>
<dbReference type="GO" id="GO:0071218">
    <property type="term" value="P:cellular response to misfolded protein"/>
    <property type="evidence" value="ECO:0007669"/>
    <property type="project" value="TreeGrafter"/>
</dbReference>
<dbReference type="GO" id="GO:0005789">
    <property type="term" value="C:endoplasmic reticulum membrane"/>
    <property type="evidence" value="ECO:0007669"/>
    <property type="project" value="TreeGrafter"/>
</dbReference>
<dbReference type="GO" id="GO:0030544">
    <property type="term" value="F:Hsp70 protein binding"/>
    <property type="evidence" value="ECO:0007669"/>
    <property type="project" value="TreeGrafter"/>
</dbReference>
<evidence type="ECO:0000256" key="5">
    <source>
        <dbReference type="SAM" id="Phobius"/>
    </source>
</evidence>
<evidence type="ECO:0000313" key="8">
    <source>
        <dbReference type="Proteomes" id="UP000797356"/>
    </source>
</evidence>
<dbReference type="InterPro" id="IPR001623">
    <property type="entry name" value="DnaJ_domain"/>
</dbReference>
<proteinExistence type="predicted"/>